<gene>
    <name evidence="1" type="ORF">SAMN02982996_00563</name>
</gene>
<accession>A0A1H3WMY2</accession>
<dbReference type="InterPro" id="IPR011882">
    <property type="entry name" value="PaaC"/>
</dbReference>
<evidence type="ECO:0000313" key="1">
    <source>
        <dbReference type="EMBL" id="SDZ88537.1"/>
    </source>
</evidence>
<dbReference type="Gene3D" id="1.20.1260.10">
    <property type="match status" value="1"/>
</dbReference>
<protein>
    <submittedName>
        <fullName evidence="1">Ring-1,2-phenylacetyl-CoA epoxidase subunit PaaC</fullName>
    </submittedName>
</protein>
<organism evidence="1 2">
    <name type="scientific">Lonsdalea quercina</name>
    <dbReference type="NCBI Taxonomy" id="71657"/>
    <lineage>
        <taxon>Bacteria</taxon>
        <taxon>Pseudomonadati</taxon>
        <taxon>Pseudomonadota</taxon>
        <taxon>Gammaproteobacteria</taxon>
        <taxon>Enterobacterales</taxon>
        <taxon>Pectobacteriaceae</taxon>
        <taxon>Lonsdalea</taxon>
    </lineage>
</organism>
<dbReference type="RefSeq" id="WP_081825697.1">
    <property type="nucleotide sequence ID" value="NZ_FNQS01000001.1"/>
</dbReference>
<sequence>MSLKPELKKMRAEYLLRLGDNALILSQRLCEWCGHAPTIEEDLALSNVALDLLGQARLWLEASGRQMVPAQSEDDLAYKREVQAFRNLLLVEQVRGNFADTQIRQFLFDSWHCLLLRKLSQSSDEEVAAIATKALKETTYHLRRSKGWVLRLGDGSARSRELCVQALAFYESYLYELFEMDALDKEMHAQGIGCDLTELYPDWLEYVNDVLQEATLEPLRMEYVLSGGKRGVHGEELVELLIDMQYLTRAYPGGTW</sequence>
<evidence type="ECO:0000313" key="2">
    <source>
        <dbReference type="Proteomes" id="UP000187280"/>
    </source>
</evidence>
<dbReference type="AlphaFoldDB" id="A0A1H3WMY2"/>
<proteinExistence type="predicted"/>
<keyword evidence="2" id="KW-1185">Reference proteome</keyword>
<dbReference type="GO" id="GO:0010124">
    <property type="term" value="P:phenylacetate catabolic process"/>
    <property type="evidence" value="ECO:0007669"/>
    <property type="project" value="InterPro"/>
</dbReference>
<dbReference type="InterPro" id="IPR052703">
    <property type="entry name" value="Aromatic_CoA_ox/epox"/>
</dbReference>
<dbReference type="NCBIfam" id="TIGR02158">
    <property type="entry name" value="PA_CoA_Oxy3"/>
    <property type="match status" value="1"/>
</dbReference>
<dbReference type="Pfam" id="PF05138">
    <property type="entry name" value="PaaA_PaaC"/>
    <property type="match status" value="1"/>
</dbReference>
<dbReference type="PIRSF" id="PIRSF037834">
    <property type="entry name" value="PA_CoA_Oase3"/>
    <property type="match status" value="1"/>
</dbReference>
<dbReference type="SUPFAM" id="SSF47240">
    <property type="entry name" value="Ferritin-like"/>
    <property type="match status" value="1"/>
</dbReference>
<dbReference type="PANTHER" id="PTHR30458">
    <property type="entry name" value="PHENYLACETIC ACID DEGRADATION PROTEIN PAA"/>
    <property type="match status" value="1"/>
</dbReference>
<dbReference type="GeneID" id="97763497"/>
<name>A0A1H3WMY2_9GAMM</name>
<reference evidence="1 2" key="1">
    <citation type="submission" date="2016-10" db="EMBL/GenBank/DDBJ databases">
        <authorList>
            <person name="de Groot N.N."/>
        </authorList>
    </citation>
    <scope>NUCLEOTIDE SEQUENCE [LARGE SCALE GENOMIC DNA]</scope>
    <source>
        <strain evidence="1 2">ATCC 29281</strain>
    </source>
</reference>
<dbReference type="STRING" id="71657.SAMN02982996_00563"/>
<dbReference type="GO" id="GO:0005829">
    <property type="term" value="C:cytosol"/>
    <property type="evidence" value="ECO:0007669"/>
    <property type="project" value="TreeGrafter"/>
</dbReference>
<dbReference type="PANTHER" id="PTHR30458:SF0">
    <property type="entry name" value="1,2-PHENYLACETYL-COA EPOXIDASE, SUBUNIT C"/>
    <property type="match status" value="1"/>
</dbReference>
<dbReference type="Proteomes" id="UP000187280">
    <property type="component" value="Unassembled WGS sequence"/>
</dbReference>
<dbReference type="InterPro" id="IPR012347">
    <property type="entry name" value="Ferritin-like"/>
</dbReference>
<dbReference type="EMBL" id="FNQS01000001">
    <property type="protein sequence ID" value="SDZ88537.1"/>
    <property type="molecule type" value="Genomic_DNA"/>
</dbReference>
<dbReference type="InterPro" id="IPR007814">
    <property type="entry name" value="PaaA_PaaC"/>
</dbReference>
<dbReference type="InterPro" id="IPR009078">
    <property type="entry name" value="Ferritin-like_SF"/>
</dbReference>